<accession>A0ABY6G1R5</accession>
<feature type="region of interest" description="Disordered" evidence="1">
    <location>
        <begin position="303"/>
        <end position="324"/>
    </location>
</feature>
<dbReference type="InterPro" id="IPR050471">
    <property type="entry name" value="AB_hydrolase"/>
</dbReference>
<dbReference type="PANTHER" id="PTHR43433:SF5">
    <property type="entry name" value="AB HYDROLASE-1 DOMAIN-CONTAINING PROTEIN"/>
    <property type="match status" value="1"/>
</dbReference>
<keyword evidence="3" id="KW-0378">Hydrolase</keyword>
<sequence length="463" mass="50663">MTSSARPGVRPPLADIADRAGQDDLLQIRNDLMTVYRRIDEDDDRLFPLRYARAGAIEQGRHGRRIEDAEAELPPILIIPDGPALASVLPYDVLRRMMTQRGLDVIMVEHRGVGLSRLDAEGRDLPRASMRLENVLGDLLAVLDHAQVDRAVVYGVGYGGYLAQLLAALHPQRVHSLVLDSPLTGPDDEVASQRRFRALYWDGADERTDSIARVVRRLVHEGVLDGRRAGPVLLAVHEYGGPDAVRDLVDLLAQGRGSLTWTSVREVLAQEWLRTTPYVQENDLVSRISRTELGLGSHADGGDLDPLQLTAQHPPDPEPFTGQPYDLPELSRGITAPTLVLSGSTDLVTPPALAEALAARIDGARLLRLPGLRHSILDAHPSVAIIAAWWSAAGCADLLADRGPELAALPRASLNRVVGEGLRLALRAERLSPWGLRLASARFRRLEADVDPQGRRARRSRAL</sequence>
<feature type="domain" description="AB hydrolase-1" evidence="2">
    <location>
        <begin position="75"/>
        <end position="199"/>
    </location>
</feature>
<proteinExistence type="predicted"/>
<dbReference type="PANTHER" id="PTHR43433">
    <property type="entry name" value="HYDROLASE, ALPHA/BETA FOLD FAMILY PROTEIN"/>
    <property type="match status" value="1"/>
</dbReference>
<dbReference type="EMBL" id="CP107020">
    <property type="protein sequence ID" value="UYG17151.1"/>
    <property type="molecule type" value="Genomic_DNA"/>
</dbReference>
<dbReference type="RefSeq" id="WP_263594360.1">
    <property type="nucleotide sequence ID" value="NZ_CP107020.1"/>
</dbReference>
<protein>
    <submittedName>
        <fullName evidence="3">Alpha/beta hydrolase</fullName>
    </submittedName>
</protein>
<keyword evidence="4" id="KW-1185">Reference proteome</keyword>
<evidence type="ECO:0000313" key="3">
    <source>
        <dbReference type="EMBL" id="UYG17151.1"/>
    </source>
</evidence>
<dbReference type="InterPro" id="IPR029058">
    <property type="entry name" value="AB_hydrolase_fold"/>
</dbReference>
<name>A0ABY6G1R5_9MICO</name>
<dbReference type="InterPro" id="IPR000073">
    <property type="entry name" value="AB_hydrolase_1"/>
</dbReference>
<evidence type="ECO:0000256" key="1">
    <source>
        <dbReference type="SAM" id="MobiDB-lite"/>
    </source>
</evidence>
<dbReference type="GO" id="GO:0016787">
    <property type="term" value="F:hydrolase activity"/>
    <property type="evidence" value="ECO:0007669"/>
    <property type="project" value="UniProtKB-KW"/>
</dbReference>
<gene>
    <name evidence="3" type="ORF">BRM3_01565</name>
</gene>
<dbReference type="Gene3D" id="3.40.50.1820">
    <property type="entry name" value="alpha/beta hydrolase"/>
    <property type="match status" value="1"/>
</dbReference>
<evidence type="ECO:0000313" key="4">
    <source>
        <dbReference type="Proteomes" id="UP001164305"/>
    </source>
</evidence>
<evidence type="ECO:0000259" key="2">
    <source>
        <dbReference type="Pfam" id="PF00561"/>
    </source>
</evidence>
<organism evidence="3 4">
    <name type="scientific">Brachybacterium huguangmaarense</name>
    <dbReference type="NCBI Taxonomy" id="1652028"/>
    <lineage>
        <taxon>Bacteria</taxon>
        <taxon>Bacillati</taxon>
        <taxon>Actinomycetota</taxon>
        <taxon>Actinomycetes</taxon>
        <taxon>Micrococcales</taxon>
        <taxon>Dermabacteraceae</taxon>
        <taxon>Brachybacterium</taxon>
    </lineage>
</organism>
<dbReference type="Pfam" id="PF00561">
    <property type="entry name" value="Abhydrolase_1"/>
    <property type="match status" value="1"/>
</dbReference>
<reference evidence="3" key="1">
    <citation type="submission" date="2022-10" db="EMBL/GenBank/DDBJ databases">
        <title>Whole-Genome Sequencing of Brachybacterium huguangmaarense BRM-3, Isolated from Betula schmidtii.</title>
        <authorList>
            <person name="Haam D."/>
        </authorList>
    </citation>
    <scope>NUCLEOTIDE SEQUENCE</scope>
    <source>
        <strain evidence="3">BRM-3</strain>
    </source>
</reference>
<dbReference type="Proteomes" id="UP001164305">
    <property type="component" value="Chromosome"/>
</dbReference>
<dbReference type="SUPFAM" id="SSF53474">
    <property type="entry name" value="alpha/beta-Hydrolases"/>
    <property type="match status" value="1"/>
</dbReference>